<feature type="domain" description="DUF397" evidence="1">
    <location>
        <begin position="8"/>
        <end position="60"/>
    </location>
</feature>
<dbReference type="Proteomes" id="UP000194218">
    <property type="component" value="Chromosome"/>
</dbReference>
<evidence type="ECO:0000259" key="1">
    <source>
        <dbReference type="Pfam" id="PF04149"/>
    </source>
</evidence>
<reference evidence="2 3" key="1">
    <citation type="submission" date="2017-05" db="EMBL/GenBank/DDBJ databases">
        <title>Complete genome sequence of Streptomyces sp. SCSIO 03032 revealed the diverse biosynthetic pathways for its bioactive secondary metabolites.</title>
        <authorList>
            <person name="Ma L."/>
            <person name="Zhu Y."/>
            <person name="Zhang W."/>
            <person name="Zhang G."/>
            <person name="Tian X."/>
            <person name="Zhang S."/>
            <person name="Zhang C."/>
        </authorList>
    </citation>
    <scope>NUCLEOTIDE SEQUENCE [LARGE SCALE GENOMIC DNA]</scope>
    <source>
        <strain evidence="2 3">SCSIO 03032</strain>
    </source>
</reference>
<sequence length="67" mass="6626">MSSNAGPGWVKSSYSSNGNQCVEVNVGSATVVGVRDTKQEGAGPELWVPAASAAAFVTGVVNGTLSA</sequence>
<evidence type="ECO:0000313" key="2">
    <source>
        <dbReference type="EMBL" id="ARQ69483.1"/>
    </source>
</evidence>
<dbReference type="OrthoDB" id="4570646at2"/>
<accession>A0A1W7CXF1</accession>
<name>A0A1W7CXF1_9ACTN</name>
<dbReference type="EMBL" id="CP021121">
    <property type="protein sequence ID" value="ARQ69483.1"/>
    <property type="molecule type" value="Genomic_DNA"/>
</dbReference>
<protein>
    <recommendedName>
        <fullName evidence="1">DUF397 domain-containing protein</fullName>
    </recommendedName>
</protein>
<dbReference type="AlphaFoldDB" id="A0A1W7CXF1"/>
<gene>
    <name evidence="2" type="ORF">CAG99_11940</name>
</gene>
<dbReference type="InterPro" id="IPR007278">
    <property type="entry name" value="DUF397"/>
</dbReference>
<dbReference type="RefSeq" id="WP_086159288.1">
    <property type="nucleotide sequence ID" value="NZ_CP021121.1"/>
</dbReference>
<dbReference type="KEGG" id="smao:CAG99_11940"/>
<keyword evidence="3" id="KW-1185">Reference proteome</keyword>
<organism evidence="2 3">
    <name type="scientific">Streptomyces marincola</name>
    <dbReference type="NCBI Taxonomy" id="2878388"/>
    <lineage>
        <taxon>Bacteria</taxon>
        <taxon>Bacillati</taxon>
        <taxon>Actinomycetota</taxon>
        <taxon>Actinomycetes</taxon>
        <taxon>Kitasatosporales</taxon>
        <taxon>Streptomycetaceae</taxon>
        <taxon>Streptomyces</taxon>
    </lineage>
</organism>
<evidence type="ECO:0000313" key="3">
    <source>
        <dbReference type="Proteomes" id="UP000194218"/>
    </source>
</evidence>
<proteinExistence type="predicted"/>
<dbReference type="Pfam" id="PF04149">
    <property type="entry name" value="DUF397"/>
    <property type="match status" value="1"/>
</dbReference>